<proteinExistence type="predicted"/>
<name>A0AAV3RAF3_LITER</name>
<sequence>MREFPSCFGENGVQVADAYCSSTGLVTKVSQNLVSCIYQCRLFGKSCLVIINWSKNLMGQCLSIEIDDLSHQCLCKVDVKPSLFSKRRGSKCLELNCVKIDLCWDLSHAKFGSGPEPIEGYYLGVVCNGQMVLLVGDLKKEALKKSSSTLALYNSMLVSKREHVFGKKLYPTKAQFFDIGVVHDLVIECDTIGCDDPSLVIRIDGKSVMKVKHLRWKFRGNYTALVDGFPVEIFWDVHNWLFGGTSLGTAVFMFQTCLSAEKLWTSQYQASYDTSLVSWSESFKESKTSSPGVGFSLVLYASKNE</sequence>
<dbReference type="Proteomes" id="UP001454036">
    <property type="component" value="Unassembled WGS sequence"/>
</dbReference>
<dbReference type="InterPro" id="IPR008586">
    <property type="entry name" value="DUF868_pln"/>
</dbReference>
<accession>A0AAV3RAF3</accession>
<dbReference type="EMBL" id="BAABME010007949">
    <property type="protein sequence ID" value="GAA0172085.1"/>
    <property type="molecule type" value="Genomic_DNA"/>
</dbReference>
<evidence type="ECO:0000313" key="1">
    <source>
        <dbReference type="EMBL" id="GAA0172085.1"/>
    </source>
</evidence>
<keyword evidence="2" id="KW-1185">Reference proteome</keyword>
<comment type="caution">
    <text evidence="1">The sequence shown here is derived from an EMBL/GenBank/DDBJ whole genome shotgun (WGS) entry which is preliminary data.</text>
</comment>
<evidence type="ECO:0000313" key="2">
    <source>
        <dbReference type="Proteomes" id="UP001454036"/>
    </source>
</evidence>
<organism evidence="1 2">
    <name type="scientific">Lithospermum erythrorhizon</name>
    <name type="common">Purple gromwell</name>
    <name type="synonym">Lithospermum officinale var. erythrorhizon</name>
    <dbReference type="NCBI Taxonomy" id="34254"/>
    <lineage>
        <taxon>Eukaryota</taxon>
        <taxon>Viridiplantae</taxon>
        <taxon>Streptophyta</taxon>
        <taxon>Embryophyta</taxon>
        <taxon>Tracheophyta</taxon>
        <taxon>Spermatophyta</taxon>
        <taxon>Magnoliopsida</taxon>
        <taxon>eudicotyledons</taxon>
        <taxon>Gunneridae</taxon>
        <taxon>Pentapetalae</taxon>
        <taxon>asterids</taxon>
        <taxon>lamiids</taxon>
        <taxon>Boraginales</taxon>
        <taxon>Boraginaceae</taxon>
        <taxon>Boraginoideae</taxon>
        <taxon>Lithospermeae</taxon>
        <taxon>Lithospermum</taxon>
    </lineage>
</organism>
<dbReference type="PANTHER" id="PTHR31972:SF4">
    <property type="entry name" value="DUF868 DOMAIN-CONTAINING PROTEIN"/>
    <property type="match status" value="1"/>
</dbReference>
<protein>
    <submittedName>
        <fullName evidence="1">Uncharacterized protein</fullName>
    </submittedName>
</protein>
<dbReference type="PANTHER" id="PTHR31972">
    <property type="entry name" value="EXPRESSED PROTEIN"/>
    <property type="match status" value="1"/>
</dbReference>
<dbReference type="Pfam" id="PF05910">
    <property type="entry name" value="DUF868"/>
    <property type="match status" value="1"/>
</dbReference>
<reference evidence="1 2" key="1">
    <citation type="submission" date="2024-01" db="EMBL/GenBank/DDBJ databases">
        <title>The complete chloroplast genome sequence of Lithospermum erythrorhizon: insights into the phylogenetic relationship among Boraginaceae species and the maternal lineages of purple gromwells.</title>
        <authorList>
            <person name="Okada T."/>
            <person name="Watanabe K."/>
        </authorList>
    </citation>
    <scope>NUCLEOTIDE SEQUENCE [LARGE SCALE GENOMIC DNA]</scope>
</reference>
<gene>
    <name evidence="1" type="ORF">LIER_25982</name>
</gene>
<dbReference type="AlphaFoldDB" id="A0AAV3RAF3"/>